<dbReference type="Proteomes" id="UP000291289">
    <property type="component" value="Unassembled WGS sequence"/>
</dbReference>
<feature type="compositionally biased region" description="Basic and acidic residues" evidence="1">
    <location>
        <begin position="188"/>
        <end position="206"/>
    </location>
</feature>
<feature type="compositionally biased region" description="Low complexity" evidence="1">
    <location>
        <begin position="163"/>
        <end position="182"/>
    </location>
</feature>
<organism evidence="2 3">
    <name type="scientific">Alloscardovia theropitheci</name>
    <dbReference type="NCBI Taxonomy" id="2496842"/>
    <lineage>
        <taxon>Bacteria</taxon>
        <taxon>Bacillati</taxon>
        <taxon>Actinomycetota</taxon>
        <taxon>Actinomycetes</taxon>
        <taxon>Bifidobacteriales</taxon>
        <taxon>Bifidobacteriaceae</taxon>
        <taxon>Alloscardovia</taxon>
    </lineage>
</organism>
<feature type="compositionally biased region" description="Polar residues" evidence="1">
    <location>
        <begin position="384"/>
        <end position="402"/>
    </location>
</feature>
<dbReference type="RefSeq" id="WP_131285448.1">
    <property type="nucleotide sequence ID" value="NZ_RXLP01000027.1"/>
</dbReference>
<accession>A0A4R0QQM1</accession>
<sequence length="454" mass="49628">MTEPSYADTEFKPVQVDTAVIDYAHEALQHVADDESHVGKFIIAGEVADNVIDFRFSSHIMGYEGWQWSITLYHDKDADKWTINESSLIPTEKALLAPEWIPWKDRLIPSDISPTDVLGTDPDDARLESGASSTDNEGSLVTPESDDKTLENSGLEASEISADTSNVTDTNGGTTNTLSDNTHTQDVSFRKTVDTSESSSVDREGAELGQTSSDEIVTDDQEQQAKEIIEEFNLSRSRVLSPAGRSQTADRWYTGPHGPKSLSTKVAHGKTCQTCGFFVQIQGELGTMFGVCANKWSQDDGRVVSVDHGCGEHSDIEPPTPTAMWIQPDPAVDDDDEIIIISRPQKHKPTVEERRIADILEDVDDPENLTENSASDNNKRDDASSSQELENDGASNDANNDVNLVEVQEVTVDTEGETTVIATEDAEDTDALQATRQIVDTEESEISESSASEE</sequence>
<feature type="compositionally biased region" description="Acidic residues" evidence="1">
    <location>
        <begin position="359"/>
        <end position="368"/>
    </location>
</feature>
<feature type="region of interest" description="Disordered" evidence="1">
    <location>
        <begin position="112"/>
        <end position="222"/>
    </location>
</feature>
<feature type="region of interest" description="Disordered" evidence="1">
    <location>
        <begin position="358"/>
        <end position="454"/>
    </location>
</feature>
<dbReference type="EMBL" id="RXLP01000027">
    <property type="protein sequence ID" value="TCD53618.1"/>
    <property type="molecule type" value="Genomic_DNA"/>
</dbReference>
<dbReference type="Pfam" id="PF11228">
    <property type="entry name" value="DUF3027"/>
    <property type="match status" value="2"/>
</dbReference>
<proteinExistence type="predicted"/>
<feature type="compositionally biased region" description="Low complexity" evidence="1">
    <location>
        <begin position="405"/>
        <end position="420"/>
    </location>
</feature>
<feature type="region of interest" description="Disordered" evidence="1">
    <location>
        <begin position="239"/>
        <end position="265"/>
    </location>
</feature>
<gene>
    <name evidence="2" type="ORF">EJ419_08240</name>
</gene>
<evidence type="ECO:0000313" key="2">
    <source>
        <dbReference type="EMBL" id="TCD53618.1"/>
    </source>
</evidence>
<feature type="compositionally biased region" description="Acidic residues" evidence="1">
    <location>
        <begin position="440"/>
        <end position="454"/>
    </location>
</feature>
<dbReference type="OrthoDB" id="3210158at2"/>
<evidence type="ECO:0000313" key="3">
    <source>
        <dbReference type="Proteomes" id="UP000291289"/>
    </source>
</evidence>
<protein>
    <submittedName>
        <fullName evidence="2">DUF3027 domain-containing protein</fullName>
    </submittedName>
</protein>
<dbReference type="InterPro" id="IPR021391">
    <property type="entry name" value="DUF3027"/>
</dbReference>
<evidence type="ECO:0000256" key="1">
    <source>
        <dbReference type="SAM" id="MobiDB-lite"/>
    </source>
</evidence>
<dbReference type="AlphaFoldDB" id="A0A4R0QQM1"/>
<name>A0A4R0QQM1_9BIFI</name>
<keyword evidence="3" id="KW-1185">Reference proteome</keyword>
<feature type="compositionally biased region" description="Polar residues" evidence="1">
    <location>
        <begin position="130"/>
        <end position="139"/>
    </location>
</feature>
<feature type="compositionally biased region" description="Polar residues" evidence="1">
    <location>
        <begin position="239"/>
        <end position="249"/>
    </location>
</feature>
<comment type="caution">
    <text evidence="2">The sequence shown here is derived from an EMBL/GenBank/DDBJ whole genome shotgun (WGS) entry which is preliminary data.</text>
</comment>
<reference evidence="2 3" key="1">
    <citation type="submission" date="2018-12" db="EMBL/GenBank/DDBJ databases">
        <title>Alloscrdovia theropitheci sp. nov: a novel taxon from the feces of the bleeding-herat monkey (Theropithecus geleda).</title>
        <authorList>
            <person name="Modesto M."/>
        </authorList>
    </citation>
    <scope>NUCLEOTIDE SEQUENCE [LARGE SCALE GENOMIC DNA]</scope>
    <source>
        <strain evidence="2 3">GLDI4/2</strain>
    </source>
</reference>